<dbReference type="Pfam" id="PF13411">
    <property type="entry name" value="MerR_1"/>
    <property type="match status" value="1"/>
</dbReference>
<keyword evidence="1" id="KW-0238">DNA-binding</keyword>
<feature type="compositionally biased region" description="Polar residues" evidence="2">
    <location>
        <begin position="151"/>
        <end position="165"/>
    </location>
</feature>
<dbReference type="InterPro" id="IPR000551">
    <property type="entry name" value="MerR-type_HTH_dom"/>
</dbReference>
<gene>
    <name evidence="4" type="ORF">UFOPK2766_01147</name>
</gene>
<dbReference type="InterPro" id="IPR047057">
    <property type="entry name" value="MerR_fam"/>
</dbReference>
<accession>A0A6J6T753</accession>
<dbReference type="SMART" id="SM00422">
    <property type="entry name" value="HTH_MERR"/>
    <property type="match status" value="1"/>
</dbReference>
<evidence type="ECO:0000259" key="3">
    <source>
        <dbReference type="PROSITE" id="PS50937"/>
    </source>
</evidence>
<dbReference type="CDD" id="cd00592">
    <property type="entry name" value="HTH_MerR-like"/>
    <property type="match status" value="1"/>
</dbReference>
<organism evidence="4">
    <name type="scientific">freshwater metagenome</name>
    <dbReference type="NCBI Taxonomy" id="449393"/>
    <lineage>
        <taxon>unclassified sequences</taxon>
        <taxon>metagenomes</taxon>
        <taxon>ecological metagenomes</taxon>
    </lineage>
</organism>
<evidence type="ECO:0000256" key="2">
    <source>
        <dbReference type="SAM" id="MobiDB-lite"/>
    </source>
</evidence>
<dbReference type="AlphaFoldDB" id="A0A6J6T753"/>
<feature type="region of interest" description="Disordered" evidence="2">
    <location>
        <begin position="113"/>
        <end position="258"/>
    </location>
</feature>
<dbReference type="InterPro" id="IPR009061">
    <property type="entry name" value="DNA-bd_dom_put_sf"/>
</dbReference>
<sequence>MSDTATAGHLSIGEVLAMVQQDFPDVTISKIRFLESQGLIAPERTGSGYRKFYDADIERLRWILHQQRDNFLPLKVIKNMLEQGVDQYDPLGAQPTLWSTTTDLDLLDPAAVQDLDDEDDPDDDLTSEALPAAGSPGEAQRLSPAHPAVASATQRPAGASSTQRSRALLPEARTAQKDAEVSVETTTIGEPVTDPTRPAHATPADVVAALQEDPRIKGRSRKAGVDSDQGGAEATESDSPQPAKSGRGKPARKKKPAAADTLLSAEELCALCSISEELLAGLEQYGLVIPGFMGGRPTYDGEAVEVAKFAARYAELGVEPRHLRMYKVSAEREAGFVEQLVVPLIKQRNPASRQQAAERCEELLAMGAELHAALLQRQLSQITRTDQD</sequence>
<evidence type="ECO:0000256" key="1">
    <source>
        <dbReference type="ARBA" id="ARBA00023125"/>
    </source>
</evidence>
<feature type="domain" description="HTH merR-type" evidence="3">
    <location>
        <begin position="25"/>
        <end position="83"/>
    </location>
</feature>
<proteinExistence type="predicted"/>
<dbReference type="PROSITE" id="PS50937">
    <property type="entry name" value="HTH_MERR_2"/>
    <property type="match status" value="1"/>
</dbReference>
<dbReference type="SUPFAM" id="SSF46955">
    <property type="entry name" value="Putative DNA-binding domain"/>
    <property type="match status" value="1"/>
</dbReference>
<dbReference type="EMBL" id="CAEZYU010000047">
    <property type="protein sequence ID" value="CAB4742735.1"/>
    <property type="molecule type" value="Genomic_DNA"/>
</dbReference>
<dbReference type="GO" id="GO:0003700">
    <property type="term" value="F:DNA-binding transcription factor activity"/>
    <property type="evidence" value="ECO:0007669"/>
    <property type="project" value="InterPro"/>
</dbReference>
<protein>
    <submittedName>
        <fullName evidence="4">Unannotated protein</fullName>
    </submittedName>
</protein>
<dbReference type="PANTHER" id="PTHR30204:SF89">
    <property type="entry name" value="HTH MERR-TYPE DOMAIN-CONTAINING PROTEIN"/>
    <property type="match status" value="1"/>
</dbReference>
<dbReference type="PANTHER" id="PTHR30204">
    <property type="entry name" value="REDOX-CYCLING DRUG-SENSING TRANSCRIPTIONAL ACTIVATOR SOXR"/>
    <property type="match status" value="1"/>
</dbReference>
<evidence type="ECO:0000313" key="4">
    <source>
        <dbReference type="EMBL" id="CAB4742735.1"/>
    </source>
</evidence>
<feature type="compositionally biased region" description="Basic residues" evidence="2">
    <location>
        <begin position="246"/>
        <end position="256"/>
    </location>
</feature>
<dbReference type="Gene3D" id="1.10.1660.10">
    <property type="match status" value="1"/>
</dbReference>
<dbReference type="GO" id="GO:0003677">
    <property type="term" value="F:DNA binding"/>
    <property type="evidence" value="ECO:0007669"/>
    <property type="project" value="UniProtKB-KW"/>
</dbReference>
<name>A0A6J6T753_9ZZZZ</name>
<reference evidence="4" key="1">
    <citation type="submission" date="2020-05" db="EMBL/GenBank/DDBJ databases">
        <authorList>
            <person name="Chiriac C."/>
            <person name="Salcher M."/>
            <person name="Ghai R."/>
            <person name="Kavagutti S V."/>
        </authorList>
    </citation>
    <scope>NUCLEOTIDE SEQUENCE</scope>
</reference>
<feature type="compositionally biased region" description="Acidic residues" evidence="2">
    <location>
        <begin position="114"/>
        <end position="126"/>
    </location>
</feature>